<comment type="caution">
    <text evidence="2">The sequence shown here is derived from an EMBL/GenBank/DDBJ whole genome shotgun (WGS) entry which is preliminary data.</text>
</comment>
<feature type="region of interest" description="Disordered" evidence="1">
    <location>
        <begin position="31"/>
        <end position="68"/>
    </location>
</feature>
<evidence type="ECO:0000256" key="1">
    <source>
        <dbReference type="SAM" id="MobiDB-lite"/>
    </source>
</evidence>
<protein>
    <submittedName>
        <fullName evidence="2">Uncharacterized protein</fullName>
    </submittedName>
</protein>
<reference evidence="2 3" key="1">
    <citation type="journal article" date="2022" name="Front. Cell. Infect. Microbiol.">
        <title>The Genomes of Two Strains of Taenia crassiceps the Animal Model for the Study of Human Cysticercosis.</title>
        <authorList>
            <person name="Bobes R.J."/>
            <person name="Estrada K."/>
            <person name="Rios-Valencia D.G."/>
            <person name="Calderon-Gallegos A."/>
            <person name="de la Torre P."/>
            <person name="Carrero J.C."/>
            <person name="Sanchez-Flores A."/>
            <person name="Laclette J.P."/>
        </authorList>
    </citation>
    <scope>NUCLEOTIDE SEQUENCE [LARGE SCALE GENOMIC DNA]</scope>
    <source>
        <strain evidence="2">WFUcys</strain>
    </source>
</reference>
<feature type="region of interest" description="Disordered" evidence="1">
    <location>
        <begin position="85"/>
        <end position="176"/>
    </location>
</feature>
<name>A0ABR4Q5V4_9CEST</name>
<dbReference type="EMBL" id="JAKROA010000010">
    <property type="protein sequence ID" value="KAL5104962.1"/>
    <property type="molecule type" value="Genomic_DNA"/>
</dbReference>
<evidence type="ECO:0000313" key="3">
    <source>
        <dbReference type="Proteomes" id="UP001651158"/>
    </source>
</evidence>
<sequence>MENSTGHLHTTCSSRLEKKFPYAGYIFGDSNKQSSDLNQHQRDGEPNIRTNAGVRNVQNTTSDEGSRTELANSVRYSGFALGGIAPEESAPNKQNFMLQGSALNSPGSMGSTNPDVGGTSSPAEALLQPQQEDSLHTPNKPVLWKNSPQNAPLRESKARHATHSCTPRQLFHLEKH</sequence>
<feature type="compositionally biased region" description="Polar residues" evidence="1">
    <location>
        <begin position="56"/>
        <end position="68"/>
    </location>
</feature>
<feature type="compositionally biased region" description="Polar residues" evidence="1">
    <location>
        <begin position="91"/>
        <end position="132"/>
    </location>
</feature>
<organism evidence="2 3">
    <name type="scientific">Taenia crassiceps</name>
    <dbReference type="NCBI Taxonomy" id="6207"/>
    <lineage>
        <taxon>Eukaryota</taxon>
        <taxon>Metazoa</taxon>
        <taxon>Spiralia</taxon>
        <taxon>Lophotrochozoa</taxon>
        <taxon>Platyhelminthes</taxon>
        <taxon>Cestoda</taxon>
        <taxon>Eucestoda</taxon>
        <taxon>Cyclophyllidea</taxon>
        <taxon>Taeniidae</taxon>
        <taxon>Taenia</taxon>
    </lineage>
</organism>
<dbReference type="Proteomes" id="UP001651158">
    <property type="component" value="Unassembled WGS sequence"/>
</dbReference>
<accession>A0ABR4Q5V4</accession>
<evidence type="ECO:0000313" key="2">
    <source>
        <dbReference type="EMBL" id="KAL5104962.1"/>
    </source>
</evidence>
<gene>
    <name evidence="2" type="ORF">TcWFU_006437</name>
</gene>
<keyword evidence="3" id="KW-1185">Reference proteome</keyword>
<proteinExistence type="predicted"/>